<organism evidence="2 3">
    <name type="scientific">Eumeta variegata</name>
    <name type="common">Bagworm moth</name>
    <name type="synonym">Eumeta japonica</name>
    <dbReference type="NCBI Taxonomy" id="151549"/>
    <lineage>
        <taxon>Eukaryota</taxon>
        <taxon>Metazoa</taxon>
        <taxon>Ecdysozoa</taxon>
        <taxon>Arthropoda</taxon>
        <taxon>Hexapoda</taxon>
        <taxon>Insecta</taxon>
        <taxon>Pterygota</taxon>
        <taxon>Neoptera</taxon>
        <taxon>Endopterygota</taxon>
        <taxon>Lepidoptera</taxon>
        <taxon>Glossata</taxon>
        <taxon>Ditrysia</taxon>
        <taxon>Tineoidea</taxon>
        <taxon>Psychidae</taxon>
        <taxon>Oiketicinae</taxon>
        <taxon>Eumeta</taxon>
    </lineage>
</organism>
<keyword evidence="3" id="KW-1185">Reference proteome</keyword>
<protein>
    <submittedName>
        <fullName evidence="2">Uncharacterized protein</fullName>
    </submittedName>
</protein>
<dbReference type="EMBL" id="BGZK01005492">
    <property type="protein sequence ID" value="GBP14286.1"/>
    <property type="molecule type" value="Genomic_DNA"/>
</dbReference>
<accession>A0A4C1TJB9</accession>
<sequence>MPNLTLNNNLMMLKVDDDDEEGIVLTMSNPPPLTNETGAPKLTVDSSDKSPPQKPAARRPQCPTSIERCNTADANNLALFIA</sequence>
<dbReference type="AlphaFoldDB" id="A0A4C1TJB9"/>
<proteinExistence type="predicted"/>
<dbReference type="Proteomes" id="UP000299102">
    <property type="component" value="Unassembled WGS sequence"/>
</dbReference>
<evidence type="ECO:0000313" key="3">
    <source>
        <dbReference type="Proteomes" id="UP000299102"/>
    </source>
</evidence>
<gene>
    <name evidence="2" type="ORF">EVAR_72387_1</name>
</gene>
<comment type="caution">
    <text evidence="2">The sequence shown here is derived from an EMBL/GenBank/DDBJ whole genome shotgun (WGS) entry which is preliminary data.</text>
</comment>
<feature type="region of interest" description="Disordered" evidence="1">
    <location>
        <begin position="27"/>
        <end position="67"/>
    </location>
</feature>
<name>A0A4C1TJB9_EUMVA</name>
<evidence type="ECO:0000313" key="2">
    <source>
        <dbReference type="EMBL" id="GBP14286.1"/>
    </source>
</evidence>
<evidence type="ECO:0000256" key="1">
    <source>
        <dbReference type="SAM" id="MobiDB-lite"/>
    </source>
</evidence>
<reference evidence="2 3" key="1">
    <citation type="journal article" date="2019" name="Commun. Biol.">
        <title>The bagworm genome reveals a unique fibroin gene that provides high tensile strength.</title>
        <authorList>
            <person name="Kono N."/>
            <person name="Nakamura H."/>
            <person name="Ohtoshi R."/>
            <person name="Tomita M."/>
            <person name="Numata K."/>
            <person name="Arakawa K."/>
        </authorList>
    </citation>
    <scope>NUCLEOTIDE SEQUENCE [LARGE SCALE GENOMIC DNA]</scope>
</reference>